<dbReference type="PANTHER" id="PTHR42718">
    <property type="entry name" value="MAJOR FACILITATOR SUPERFAMILY MULTIDRUG TRANSPORTER MFSC"/>
    <property type="match status" value="1"/>
</dbReference>
<gene>
    <name evidence="10" type="ORF">AUL39_09920</name>
</gene>
<dbReference type="Gene3D" id="1.20.1720.10">
    <property type="entry name" value="Multidrug resistance protein D"/>
    <property type="match status" value="1"/>
</dbReference>
<evidence type="ECO:0000256" key="6">
    <source>
        <dbReference type="ARBA" id="ARBA00022989"/>
    </source>
</evidence>
<comment type="subcellular location">
    <subcellularLocation>
        <location evidence="1">Cell membrane</location>
        <topology evidence="1">Multi-pass membrane protein</topology>
    </subcellularLocation>
</comment>
<feature type="domain" description="Major facilitator superfamily (MFS) profile" evidence="9">
    <location>
        <begin position="18"/>
        <end position="468"/>
    </location>
</feature>
<feature type="transmembrane region" description="Helical" evidence="8">
    <location>
        <begin position="274"/>
        <end position="295"/>
    </location>
</feature>
<dbReference type="STRING" id="1299998.AUL39_09920"/>
<feature type="transmembrane region" description="Helical" evidence="8">
    <location>
        <begin position="116"/>
        <end position="133"/>
    </location>
</feature>
<dbReference type="Pfam" id="PF07690">
    <property type="entry name" value="MFS_1"/>
    <property type="match status" value="1"/>
</dbReference>
<dbReference type="PRINTS" id="PR01036">
    <property type="entry name" value="TCRTETB"/>
</dbReference>
<feature type="transmembrane region" description="Helical" evidence="8">
    <location>
        <begin position="341"/>
        <end position="358"/>
    </location>
</feature>
<keyword evidence="3" id="KW-0813">Transport</keyword>
<keyword evidence="7 8" id="KW-0472">Membrane</keyword>
<keyword evidence="6 8" id="KW-1133">Transmembrane helix</keyword>
<dbReference type="InterPro" id="IPR004638">
    <property type="entry name" value="EmrB-like"/>
</dbReference>
<dbReference type="OrthoDB" id="9812221at2"/>
<feature type="transmembrane region" description="Helical" evidence="8">
    <location>
        <begin position="231"/>
        <end position="253"/>
    </location>
</feature>
<dbReference type="RefSeq" id="WP_059055852.1">
    <property type="nucleotide sequence ID" value="NZ_LOJF01000012.1"/>
</dbReference>
<comment type="caution">
    <text evidence="10">The sequence shown here is derived from an EMBL/GenBank/DDBJ whole genome shotgun (WGS) entry which is preliminary data.</text>
</comment>
<dbReference type="PROSITE" id="PS50850">
    <property type="entry name" value="MFS"/>
    <property type="match status" value="1"/>
</dbReference>
<dbReference type="Gene3D" id="1.20.1250.20">
    <property type="entry name" value="MFS general substrate transporter like domains"/>
    <property type="match status" value="1"/>
</dbReference>
<protein>
    <recommendedName>
        <fullName evidence="9">Major facilitator superfamily (MFS) profile domain-containing protein</fullName>
    </recommendedName>
</protein>
<accession>A0A117J3N0</accession>
<feature type="transmembrane region" description="Helical" evidence="8">
    <location>
        <begin position="18"/>
        <end position="39"/>
    </location>
</feature>
<evidence type="ECO:0000256" key="4">
    <source>
        <dbReference type="ARBA" id="ARBA00022475"/>
    </source>
</evidence>
<reference evidence="10 11" key="1">
    <citation type="submission" date="2015-12" db="EMBL/GenBank/DDBJ databases">
        <title>Draft Genome Sequence of Olsenella scatoligenes SK9K4T; a Producer of 3-Methylindole- (skatole) and 4-Methylphenol- (p-cresol) Isolated from Pig Feces.</title>
        <authorList>
            <person name="Li X."/>
            <person name="Borg B."/>
            <person name="Canibe N."/>
        </authorList>
    </citation>
    <scope>NUCLEOTIDE SEQUENCE [LARGE SCALE GENOMIC DNA]</scope>
    <source>
        <strain evidence="10 11">SK9K4</strain>
    </source>
</reference>
<sequence>MKESTTASSFERMLDARLVLSVIAAGIMSFSGVTVETAMNVTFPSLMAEFGITTSTVQWMTTSYLLVLATVVPTSSYLNRRFRTRSVFIAAMCFYIAGIVCGFTAISFPMLLCGRILEGVGTGIALPLMFNIITEQAPKKNMGVMMGIGTLVTAMAPAVGPSVGGWLADNYGWRMIFAALLPVLGVAFLLGVFSIRQSHEVSRDPFDVPGWLAIAASFATLVFAVDLGSSLGWTSPAELCLLAAFVVLLVLFVRRERRADHPLISLAVFSQRRFVMGVVALVCLQFVVLGLSFLIPNYSQLVMDTGETEAGSILLPGCVVGACMAPLSGQILDRFGPRRPILVGATCALLGTVLFAALSKRLTTAPAIAIYVCFAFGQSLMVGNTMTESLSFLPAAIKADGNAVINTLQQLAGAIGTSVVTTVVNAAQVGATDMAWATMVGTREAYLLLACVAVVPLASMAWVTARPVQAA</sequence>
<dbReference type="InterPro" id="IPR011701">
    <property type="entry name" value="MFS"/>
</dbReference>
<evidence type="ECO:0000313" key="10">
    <source>
        <dbReference type="EMBL" id="KUH57624.1"/>
    </source>
</evidence>
<dbReference type="NCBIfam" id="TIGR00711">
    <property type="entry name" value="efflux_EmrB"/>
    <property type="match status" value="1"/>
</dbReference>
<feature type="transmembrane region" description="Helical" evidence="8">
    <location>
        <begin position="206"/>
        <end position="225"/>
    </location>
</feature>
<keyword evidence="11" id="KW-1185">Reference proteome</keyword>
<organism evidence="10 11">
    <name type="scientific">Tractidigestivibacter scatoligenes</name>
    <name type="common">Olsenella scatoligenes</name>
    <dbReference type="NCBI Taxonomy" id="1299998"/>
    <lineage>
        <taxon>Bacteria</taxon>
        <taxon>Bacillati</taxon>
        <taxon>Actinomycetota</taxon>
        <taxon>Coriobacteriia</taxon>
        <taxon>Coriobacteriales</taxon>
        <taxon>Atopobiaceae</taxon>
        <taxon>Tractidigestivibacter</taxon>
    </lineage>
</organism>
<feature type="transmembrane region" description="Helical" evidence="8">
    <location>
        <begin position="59"/>
        <end position="78"/>
    </location>
</feature>
<evidence type="ECO:0000256" key="7">
    <source>
        <dbReference type="ARBA" id="ARBA00023136"/>
    </source>
</evidence>
<proteinExistence type="inferred from homology"/>
<comment type="similarity">
    <text evidence="2">Belongs to the major facilitator superfamily. EmrB family.</text>
</comment>
<dbReference type="PANTHER" id="PTHR42718:SF9">
    <property type="entry name" value="MAJOR FACILITATOR SUPERFAMILY MULTIDRUG TRANSPORTER MFSC"/>
    <property type="match status" value="1"/>
</dbReference>
<name>A0A117J3N0_TRASO</name>
<evidence type="ECO:0000313" key="11">
    <source>
        <dbReference type="Proteomes" id="UP000054078"/>
    </source>
</evidence>
<feature type="transmembrane region" description="Helical" evidence="8">
    <location>
        <begin position="87"/>
        <end position="110"/>
    </location>
</feature>
<dbReference type="InterPro" id="IPR036259">
    <property type="entry name" value="MFS_trans_sf"/>
</dbReference>
<dbReference type="EMBL" id="LOJF01000012">
    <property type="protein sequence ID" value="KUH57624.1"/>
    <property type="molecule type" value="Genomic_DNA"/>
</dbReference>
<dbReference type="GO" id="GO:0005886">
    <property type="term" value="C:plasma membrane"/>
    <property type="evidence" value="ECO:0007669"/>
    <property type="project" value="UniProtKB-SubCell"/>
</dbReference>
<keyword evidence="4" id="KW-1003">Cell membrane</keyword>
<dbReference type="SUPFAM" id="SSF103473">
    <property type="entry name" value="MFS general substrate transporter"/>
    <property type="match status" value="1"/>
</dbReference>
<dbReference type="Proteomes" id="UP000054078">
    <property type="component" value="Unassembled WGS sequence"/>
</dbReference>
<evidence type="ECO:0000256" key="2">
    <source>
        <dbReference type="ARBA" id="ARBA00008537"/>
    </source>
</evidence>
<evidence type="ECO:0000256" key="5">
    <source>
        <dbReference type="ARBA" id="ARBA00022692"/>
    </source>
</evidence>
<feature type="transmembrane region" description="Helical" evidence="8">
    <location>
        <begin position="145"/>
        <end position="167"/>
    </location>
</feature>
<dbReference type="AlphaFoldDB" id="A0A117J3N0"/>
<evidence type="ECO:0000256" key="3">
    <source>
        <dbReference type="ARBA" id="ARBA00022448"/>
    </source>
</evidence>
<evidence type="ECO:0000259" key="9">
    <source>
        <dbReference type="PROSITE" id="PS50850"/>
    </source>
</evidence>
<dbReference type="GO" id="GO:0022857">
    <property type="term" value="F:transmembrane transporter activity"/>
    <property type="evidence" value="ECO:0007669"/>
    <property type="project" value="InterPro"/>
</dbReference>
<keyword evidence="5 8" id="KW-0812">Transmembrane</keyword>
<dbReference type="InterPro" id="IPR020846">
    <property type="entry name" value="MFS_dom"/>
</dbReference>
<feature type="transmembrane region" description="Helical" evidence="8">
    <location>
        <begin position="364"/>
        <end position="383"/>
    </location>
</feature>
<feature type="transmembrane region" description="Helical" evidence="8">
    <location>
        <begin position="173"/>
        <end position="194"/>
    </location>
</feature>
<evidence type="ECO:0000256" key="1">
    <source>
        <dbReference type="ARBA" id="ARBA00004651"/>
    </source>
</evidence>
<evidence type="ECO:0000256" key="8">
    <source>
        <dbReference type="SAM" id="Phobius"/>
    </source>
</evidence>
<feature type="transmembrane region" description="Helical" evidence="8">
    <location>
        <begin position="445"/>
        <end position="465"/>
    </location>
</feature>